<organism evidence="1 2">
    <name type="scientific">Aspergillus pseudoustus</name>
    <dbReference type="NCBI Taxonomy" id="1810923"/>
    <lineage>
        <taxon>Eukaryota</taxon>
        <taxon>Fungi</taxon>
        <taxon>Dikarya</taxon>
        <taxon>Ascomycota</taxon>
        <taxon>Pezizomycotina</taxon>
        <taxon>Eurotiomycetes</taxon>
        <taxon>Eurotiomycetidae</taxon>
        <taxon>Eurotiales</taxon>
        <taxon>Aspergillaceae</taxon>
        <taxon>Aspergillus</taxon>
        <taxon>Aspergillus subgen. Nidulantes</taxon>
    </lineage>
</organism>
<keyword evidence="2" id="KW-1185">Reference proteome</keyword>
<proteinExistence type="predicted"/>
<accession>A0ABR4ITC0</accession>
<evidence type="ECO:0000313" key="1">
    <source>
        <dbReference type="EMBL" id="KAL2831009.1"/>
    </source>
</evidence>
<reference evidence="1 2" key="1">
    <citation type="submission" date="2024-07" db="EMBL/GenBank/DDBJ databases">
        <title>Section-level genome sequencing and comparative genomics of Aspergillus sections Usti and Cavernicolus.</title>
        <authorList>
            <consortium name="Lawrence Berkeley National Laboratory"/>
            <person name="Nybo J.L."/>
            <person name="Vesth T.C."/>
            <person name="Theobald S."/>
            <person name="Frisvad J.C."/>
            <person name="Larsen T.O."/>
            <person name="Kjaerboelling I."/>
            <person name="Rothschild-Mancinelli K."/>
            <person name="Lyhne E.K."/>
            <person name="Kogle M.E."/>
            <person name="Barry K."/>
            <person name="Clum A."/>
            <person name="Na H."/>
            <person name="Ledsgaard L."/>
            <person name="Lin J."/>
            <person name="Lipzen A."/>
            <person name="Kuo A."/>
            <person name="Riley R."/>
            <person name="Mondo S."/>
            <person name="Labutti K."/>
            <person name="Haridas S."/>
            <person name="Pangalinan J."/>
            <person name="Salamov A.A."/>
            <person name="Simmons B.A."/>
            <person name="Magnuson J.K."/>
            <person name="Chen J."/>
            <person name="Drula E."/>
            <person name="Henrissat B."/>
            <person name="Wiebenga A."/>
            <person name="Lubbers R.J."/>
            <person name="Gomes A.C."/>
            <person name="Makela M.R."/>
            <person name="Stajich J."/>
            <person name="Grigoriev I.V."/>
            <person name="Mortensen U.H."/>
            <person name="De Vries R.P."/>
            <person name="Baker S.E."/>
            <person name="Andersen M.R."/>
        </authorList>
    </citation>
    <scope>NUCLEOTIDE SEQUENCE [LARGE SCALE GENOMIC DNA]</scope>
    <source>
        <strain evidence="1 2">CBS 123904</strain>
    </source>
</reference>
<sequence length="260" mass="29024">MIDEIDSWPNQTSEHCAARILECHQVACSEIESMVTAYQLNAQFGQLDELLAAIVLLAWFEVIHDHHDGQTVGFPQHAANSIVIIQDYSWNMYSRHLLSWLKTLDTKATHMGGGDHLLSAEALKVVSTYPTQIITSNEKAADDNDGDLELAILGSPTVSSNPPAGECTSAVCGPQTTTEAPSIPTGHAKQILLHTIFQPCLEWYSAMQLCSQEISSQDKHHRTRFTAEDEYEVILICKELEGQLWRLWEQRPKVMSLPLD</sequence>
<dbReference type="Proteomes" id="UP001610446">
    <property type="component" value="Unassembled WGS sequence"/>
</dbReference>
<name>A0ABR4ITC0_9EURO</name>
<gene>
    <name evidence="1" type="ORF">BJY01DRAFT_254427</name>
</gene>
<protein>
    <submittedName>
        <fullName evidence="1">Uncharacterized protein</fullName>
    </submittedName>
</protein>
<dbReference type="EMBL" id="JBFXLU010000292">
    <property type="protein sequence ID" value="KAL2831009.1"/>
    <property type="molecule type" value="Genomic_DNA"/>
</dbReference>
<evidence type="ECO:0000313" key="2">
    <source>
        <dbReference type="Proteomes" id="UP001610446"/>
    </source>
</evidence>
<comment type="caution">
    <text evidence="1">The sequence shown here is derived from an EMBL/GenBank/DDBJ whole genome shotgun (WGS) entry which is preliminary data.</text>
</comment>